<accession>A0AC61RT34</accession>
<dbReference type="Proteomes" id="UP000304953">
    <property type="component" value="Unassembled WGS sequence"/>
</dbReference>
<keyword evidence="2" id="KW-1185">Reference proteome</keyword>
<dbReference type="EMBL" id="SRYA01000041">
    <property type="protein sequence ID" value="TGY93548.1"/>
    <property type="molecule type" value="Genomic_DNA"/>
</dbReference>
<comment type="caution">
    <text evidence="1">The sequence shown here is derived from an EMBL/GenBank/DDBJ whole genome shotgun (WGS) entry which is preliminary data.</text>
</comment>
<reference evidence="1" key="1">
    <citation type="submission" date="2019-04" db="EMBL/GenBank/DDBJ databases">
        <title>Microbes associate with the intestines of laboratory mice.</title>
        <authorList>
            <person name="Navarre W."/>
            <person name="Wong E."/>
            <person name="Huang K."/>
            <person name="Tropini C."/>
            <person name="Ng K."/>
            <person name="Yu B."/>
        </authorList>
    </citation>
    <scope>NUCLEOTIDE SEQUENCE</scope>
    <source>
        <strain evidence="1">NM01_1-7b</strain>
    </source>
</reference>
<evidence type="ECO:0000313" key="1">
    <source>
        <dbReference type="EMBL" id="TGY93548.1"/>
    </source>
</evidence>
<name>A0AC61RT34_9FIRM</name>
<proteinExistence type="predicted"/>
<gene>
    <name evidence="1" type="ORF">E5329_17915</name>
</gene>
<evidence type="ECO:0000313" key="2">
    <source>
        <dbReference type="Proteomes" id="UP000304953"/>
    </source>
</evidence>
<protein>
    <submittedName>
        <fullName evidence="1">Dabb family protein</fullName>
    </submittedName>
</protein>
<sequence length="100" mass="11373">MVKHIVMFKLKETDGKSAMENAKEAQARAEQLEDAIPSLEKIEAVCNAPQADESNYELALICDFKDMEALNAYQTHPAHLKFGEFVSQIKESRTCIDYEY</sequence>
<organism evidence="1 2">
    <name type="scientific">Petralouisia muris</name>
    <dbReference type="NCBI Taxonomy" id="3032872"/>
    <lineage>
        <taxon>Bacteria</taxon>
        <taxon>Bacillati</taxon>
        <taxon>Bacillota</taxon>
        <taxon>Clostridia</taxon>
        <taxon>Lachnospirales</taxon>
        <taxon>Lachnospiraceae</taxon>
        <taxon>Petralouisia</taxon>
    </lineage>
</organism>